<comment type="caution">
    <text evidence="1">The sequence shown here is derived from an EMBL/GenBank/DDBJ whole genome shotgun (WGS) entry which is preliminary data.</text>
</comment>
<accession>A0ABR3V061</accession>
<keyword evidence="2" id="KW-1185">Reference proteome</keyword>
<protein>
    <submittedName>
        <fullName evidence="1">Uncharacterized protein</fullName>
    </submittedName>
</protein>
<name>A0ABR3V061_9PEZI</name>
<organism evidence="1 2">
    <name type="scientific">Phialemonium thermophilum</name>
    <dbReference type="NCBI Taxonomy" id="223376"/>
    <lineage>
        <taxon>Eukaryota</taxon>
        <taxon>Fungi</taxon>
        <taxon>Dikarya</taxon>
        <taxon>Ascomycota</taxon>
        <taxon>Pezizomycotina</taxon>
        <taxon>Sordariomycetes</taxon>
        <taxon>Sordariomycetidae</taxon>
        <taxon>Cephalothecales</taxon>
        <taxon>Cephalothecaceae</taxon>
        <taxon>Phialemonium</taxon>
    </lineage>
</organism>
<dbReference type="EMBL" id="JAZHXJ010003428">
    <property type="protein sequence ID" value="KAL1835176.1"/>
    <property type="molecule type" value="Genomic_DNA"/>
</dbReference>
<dbReference type="Proteomes" id="UP001586593">
    <property type="component" value="Unassembled WGS sequence"/>
</dbReference>
<sequence>MREAGCLHVAPGGLGRWASRDKTRLPATKEIGHAAIGDSCLRNKNFGIQNAGANRCCCCHGAPSGVHRLCSVSF</sequence>
<evidence type="ECO:0000313" key="2">
    <source>
        <dbReference type="Proteomes" id="UP001586593"/>
    </source>
</evidence>
<reference evidence="1 2" key="1">
    <citation type="journal article" date="2024" name="Commun. Biol.">
        <title>Comparative genomic analysis of thermophilic fungi reveals convergent evolutionary adaptations and gene losses.</title>
        <authorList>
            <person name="Steindorff A.S."/>
            <person name="Aguilar-Pontes M.V."/>
            <person name="Robinson A.J."/>
            <person name="Andreopoulos B."/>
            <person name="LaButti K."/>
            <person name="Kuo A."/>
            <person name="Mondo S."/>
            <person name="Riley R."/>
            <person name="Otillar R."/>
            <person name="Haridas S."/>
            <person name="Lipzen A."/>
            <person name="Grimwood J."/>
            <person name="Schmutz J."/>
            <person name="Clum A."/>
            <person name="Reid I.D."/>
            <person name="Moisan M.C."/>
            <person name="Butler G."/>
            <person name="Nguyen T.T.M."/>
            <person name="Dewar K."/>
            <person name="Conant G."/>
            <person name="Drula E."/>
            <person name="Henrissat B."/>
            <person name="Hansel C."/>
            <person name="Singer S."/>
            <person name="Hutchinson M.I."/>
            <person name="de Vries R.P."/>
            <person name="Natvig D.O."/>
            <person name="Powell A.J."/>
            <person name="Tsang A."/>
            <person name="Grigoriev I.V."/>
        </authorList>
    </citation>
    <scope>NUCLEOTIDE SEQUENCE [LARGE SCALE GENOMIC DNA]</scope>
    <source>
        <strain evidence="1 2">ATCC 24622</strain>
    </source>
</reference>
<proteinExistence type="predicted"/>
<gene>
    <name evidence="1" type="ORF">VTK73DRAFT_6101</name>
</gene>
<evidence type="ECO:0000313" key="1">
    <source>
        <dbReference type="EMBL" id="KAL1835176.1"/>
    </source>
</evidence>